<proteinExistence type="predicted"/>
<dbReference type="RefSeq" id="WP_107816534.1">
    <property type="nucleotide sequence ID" value="NZ_QAOH01000007.1"/>
</dbReference>
<dbReference type="OrthoDB" id="7867352at2"/>
<dbReference type="AlphaFoldDB" id="A0A2T5HJW1"/>
<sequence length="89" mass="9291">MQDGQQAQFADRIRRIQAGGPNTFATVYTGLQDVDTPAGNKVSGVQHKAPVIEGRLSVGELLSLGLKSGMLKLVALGSGLLLFLHFAGG</sequence>
<comment type="caution">
    <text evidence="1">The sequence shown here is derived from an EMBL/GenBank/DDBJ whole genome shotgun (WGS) entry which is preliminary data.</text>
</comment>
<dbReference type="EMBL" id="QAOH01000007">
    <property type="protein sequence ID" value="PTQ71844.1"/>
    <property type="molecule type" value="Genomic_DNA"/>
</dbReference>
<evidence type="ECO:0000313" key="1">
    <source>
        <dbReference type="EMBL" id="PTQ71844.1"/>
    </source>
</evidence>
<gene>
    <name evidence="1" type="ORF">C8N42_10722</name>
</gene>
<reference evidence="1 2" key="1">
    <citation type="submission" date="2018-04" db="EMBL/GenBank/DDBJ databases">
        <title>Genomic Encyclopedia of Archaeal and Bacterial Type Strains, Phase II (KMG-II): from individual species to whole genera.</title>
        <authorList>
            <person name="Goeker M."/>
        </authorList>
    </citation>
    <scope>NUCLEOTIDE SEQUENCE [LARGE SCALE GENOMIC DNA]</scope>
    <source>
        <strain evidence="1 2">DSM 100434</strain>
    </source>
</reference>
<protein>
    <submittedName>
        <fullName evidence="1">Uncharacterized protein</fullName>
    </submittedName>
</protein>
<accession>A0A2T5HJW1</accession>
<name>A0A2T5HJW1_9RHOB</name>
<evidence type="ECO:0000313" key="2">
    <source>
        <dbReference type="Proteomes" id="UP000244077"/>
    </source>
</evidence>
<organism evidence="1 2">
    <name type="scientific">Celeribacter persicus</name>
    <dbReference type="NCBI Taxonomy" id="1651082"/>
    <lineage>
        <taxon>Bacteria</taxon>
        <taxon>Pseudomonadati</taxon>
        <taxon>Pseudomonadota</taxon>
        <taxon>Alphaproteobacteria</taxon>
        <taxon>Rhodobacterales</taxon>
        <taxon>Roseobacteraceae</taxon>
        <taxon>Celeribacter</taxon>
    </lineage>
</organism>
<dbReference type="Proteomes" id="UP000244077">
    <property type="component" value="Unassembled WGS sequence"/>
</dbReference>
<keyword evidence="2" id="KW-1185">Reference proteome</keyword>